<name>A0A974HHE8_XENLA</name>
<accession>A0A974HHE8</accession>
<dbReference type="Proteomes" id="UP000694892">
    <property type="component" value="Chromosome 5S"/>
</dbReference>
<evidence type="ECO:0000256" key="1">
    <source>
        <dbReference type="SAM" id="MobiDB-lite"/>
    </source>
</evidence>
<feature type="compositionally biased region" description="Polar residues" evidence="1">
    <location>
        <begin position="176"/>
        <end position="186"/>
    </location>
</feature>
<gene>
    <name evidence="2" type="ORF">XELAEV_18029147mg</name>
</gene>
<protein>
    <submittedName>
        <fullName evidence="2">Uncharacterized protein</fullName>
    </submittedName>
</protein>
<organism evidence="2 3">
    <name type="scientific">Xenopus laevis</name>
    <name type="common">African clawed frog</name>
    <dbReference type="NCBI Taxonomy" id="8355"/>
    <lineage>
        <taxon>Eukaryota</taxon>
        <taxon>Metazoa</taxon>
        <taxon>Chordata</taxon>
        <taxon>Craniata</taxon>
        <taxon>Vertebrata</taxon>
        <taxon>Euteleostomi</taxon>
        <taxon>Amphibia</taxon>
        <taxon>Batrachia</taxon>
        <taxon>Anura</taxon>
        <taxon>Pipoidea</taxon>
        <taxon>Pipidae</taxon>
        <taxon>Xenopodinae</taxon>
        <taxon>Xenopus</taxon>
        <taxon>Xenopus</taxon>
    </lineage>
</organism>
<feature type="compositionally biased region" description="Low complexity" evidence="1">
    <location>
        <begin position="159"/>
        <end position="169"/>
    </location>
</feature>
<dbReference type="AlphaFoldDB" id="A0A974HHE8"/>
<feature type="region of interest" description="Disordered" evidence="1">
    <location>
        <begin position="135"/>
        <end position="208"/>
    </location>
</feature>
<reference evidence="3" key="1">
    <citation type="journal article" date="2016" name="Nature">
        <title>Genome evolution in the allotetraploid frog Xenopus laevis.</title>
        <authorList>
            <person name="Session A.M."/>
            <person name="Uno Y."/>
            <person name="Kwon T."/>
            <person name="Chapman J.A."/>
            <person name="Toyoda A."/>
            <person name="Takahashi S."/>
            <person name="Fukui A."/>
            <person name="Hikosaka A."/>
            <person name="Suzuki A."/>
            <person name="Kondo M."/>
            <person name="van Heeringen S.J."/>
            <person name="Quigley I."/>
            <person name="Heinz S."/>
            <person name="Ogino H."/>
            <person name="Ochi H."/>
            <person name="Hellsten U."/>
            <person name="Lyons J.B."/>
            <person name="Simakov O."/>
            <person name="Putnam N."/>
            <person name="Stites J."/>
            <person name="Kuroki Y."/>
            <person name="Tanaka T."/>
            <person name="Michiue T."/>
            <person name="Watanabe M."/>
            <person name="Bogdanovic O."/>
            <person name="Lister R."/>
            <person name="Georgiou G."/>
            <person name="Paranjpe S.S."/>
            <person name="van Kruijsbergen I."/>
            <person name="Shu S."/>
            <person name="Carlson J."/>
            <person name="Kinoshita T."/>
            <person name="Ohta Y."/>
            <person name="Mawaribuchi S."/>
            <person name="Jenkins J."/>
            <person name="Grimwood J."/>
            <person name="Schmutz J."/>
            <person name="Mitros T."/>
            <person name="Mozaffari S.V."/>
            <person name="Suzuki Y."/>
            <person name="Haramoto Y."/>
            <person name="Yamamoto T.S."/>
            <person name="Takagi C."/>
            <person name="Heald R."/>
            <person name="Miller K."/>
            <person name="Haudenschild C."/>
            <person name="Kitzman J."/>
            <person name="Nakayama T."/>
            <person name="Izutsu Y."/>
            <person name="Robert J."/>
            <person name="Fortriede J."/>
            <person name="Burns K."/>
            <person name="Lotay V."/>
            <person name="Karimi K."/>
            <person name="Yasuoka Y."/>
            <person name="Dichmann D.S."/>
            <person name="Flajnik M.F."/>
            <person name="Houston D.W."/>
            <person name="Shendure J."/>
            <person name="DuPasquier L."/>
            <person name="Vize P.D."/>
            <person name="Zorn A.M."/>
            <person name="Ito M."/>
            <person name="Marcotte E.M."/>
            <person name="Wallingford J.B."/>
            <person name="Ito Y."/>
            <person name="Asashima M."/>
            <person name="Ueno N."/>
            <person name="Matsuda Y."/>
            <person name="Veenstra G.J."/>
            <person name="Fujiyama A."/>
            <person name="Harland R.M."/>
            <person name="Taira M."/>
            <person name="Rokhsar D.S."/>
        </authorList>
    </citation>
    <scope>NUCLEOTIDE SEQUENCE [LARGE SCALE GENOMIC DNA]</scope>
    <source>
        <strain evidence="3">J</strain>
    </source>
</reference>
<feature type="compositionally biased region" description="Polar residues" evidence="1">
    <location>
        <begin position="136"/>
        <end position="151"/>
    </location>
</feature>
<proteinExistence type="predicted"/>
<evidence type="ECO:0000313" key="2">
    <source>
        <dbReference type="EMBL" id="OCT78050.1"/>
    </source>
</evidence>
<sequence length="226" mass="26373">MEGVSQSRESKLERVFFQDTNTDLIPIREFFINLESKTLKEIKLWWEIASFEKYITLNMIPRGLRIKKYPTSRTSNIELMNNWNSILSDCSPRLMNLIVETEIMERKTQKFKRHKRDYDQKRIYNWSRFIGKGKRNFSNTSTPHQKSILKSTRSKHVSSSETDFESSNSVREQDTGGCSSSPFSSQETHESRALEVFSGNDDTPYHSKNGKKKKIFVAIAPMTIIL</sequence>
<dbReference type="EMBL" id="CM004475">
    <property type="protein sequence ID" value="OCT78050.1"/>
    <property type="molecule type" value="Genomic_DNA"/>
</dbReference>
<evidence type="ECO:0000313" key="3">
    <source>
        <dbReference type="Proteomes" id="UP000694892"/>
    </source>
</evidence>